<name>A0A915J3Y1_ROMCU</name>
<dbReference type="Proteomes" id="UP000887565">
    <property type="component" value="Unplaced"/>
</dbReference>
<evidence type="ECO:0000313" key="1">
    <source>
        <dbReference type="Proteomes" id="UP000887565"/>
    </source>
</evidence>
<keyword evidence="1" id="KW-1185">Reference proteome</keyword>
<evidence type="ECO:0000313" key="2">
    <source>
        <dbReference type="WBParaSite" id="nRc.2.0.1.t21177-RA"/>
    </source>
</evidence>
<protein>
    <submittedName>
        <fullName evidence="2">Uncharacterized protein</fullName>
    </submittedName>
</protein>
<sequence>SSSSVSHLHSPVSSAKGSIELCVISPSFEEKPENAVKHLNKNSSIPGSIEPLDDNATLAEITNNLWGTEKLDEVVPENSKDKDPFLEGEIRSKHCWKTWKKDTVISDSAALRANIPIFAEDILPNLGIWFSLQRRN</sequence>
<reference evidence="2" key="1">
    <citation type="submission" date="2022-11" db="UniProtKB">
        <authorList>
            <consortium name="WormBaseParasite"/>
        </authorList>
    </citation>
    <scope>IDENTIFICATION</scope>
</reference>
<organism evidence="1 2">
    <name type="scientific">Romanomermis culicivorax</name>
    <name type="common">Nematode worm</name>
    <dbReference type="NCBI Taxonomy" id="13658"/>
    <lineage>
        <taxon>Eukaryota</taxon>
        <taxon>Metazoa</taxon>
        <taxon>Ecdysozoa</taxon>
        <taxon>Nematoda</taxon>
        <taxon>Enoplea</taxon>
        <taxon>Dorylaimia</taxon>
        <taxon>Mermithida</taxon>
        <taxon>Mermithoidea</taxon>
        <taxon>Mermithidae</taxon>
        <taxon>Romanomermis</taxon>
    </lineage>
</organism>
<proteinExistence type="predicted"/>
<dbReference type="AlphaFoldDB" id="A0A915J3Y1"/>
<dbReference type="WBParaSite" id="nRc.2.0.1.t21177-RA">
    <property type="protein sequence ID" value="nRc.2.0.1.t21177-RA"/>
    <property type="gene ID" value="nRc.2.0.1.g21177"/>
</dbReference>
<accession>A0A915J3Y1</accession>